<feature type="domain" description="Glycosyltransferase 2-like" evidence="1">
    <location>
        <begin position="105"/>
        <end position="170"/>
    </location>
</feature>
<evidence type="ECO:0000313" key="3">
    <source>
        <dbReference type="Proteomes" id="UP000286680"/>
    </source>
</evidence>
<reference evidence="3" key="1">
    <citation type="journal article" date="2018" name="Front. Microbiol.">
        <title>Genome-Based Analysis Reveals the Taxonomy and Diversity of the Family Idiomarinaceae.</title>
        <authorList>
            <person name="Liu Y."/>
            <person name="Lai Q."/>
            <person name="Shao Z."/>
        </authorList>
    </citation>
    <scope>NUCLEOTIDE SEQUENCE [LARGE SCALE GENOMIC DNA]</scope>
    <source>
        <strain evidence="3">SN-14</strain>
    </source>
</reference>
<dbReference type="InterPro" id="IPR001173">
    <property type="entry name" value="Glyco_trans_2-like"/>
</dbReference>
<sequence>MVLQRKTLAVQEFLMRFAASGLMPANWLFDAPREVNLEQPAGTPETIEIVSHCWNYAHLLQYQIQSLIENEPADVRVIYTVFYAPEDAKTTKLLRSTEKNRLKNIDWNFIPLDAPDLMRRAIGRNKAAKSTVADWIWFTDCDLLFGKDTFPSLVEELTGQDNILVFPETVLRTSLLDKNDELLCAERFSASDCMERDCVKSHQFEKATGPVQIVRGDVARKYGYCDQIRCYQQPKERWVKTYEDRTFRWLLGTHGQPIEVEGVGIIRHVEKGRYHKRSPFSKLREANRKVKDKLLAR</sequence>
<dbReference type="Gene3D" id="3.90.550.10">
    <property type="entry name" value="Spore Coat Polysaccharide Biosynthesis Protein SpsA, Chain A"/>
    <property type="match status" value="1"/>
</dbReference>
<protein>
    <submittedName>
        <fullName evidence="2">Glycosyltransferase</fullName>
    </submittedName>
</protein>
<accession>A0AA94EE91</accession>
<comment type="caution">
    <text evidence="2">The sequence shown here is derived from an EMBL/GenBank/DDBJ whole genome shotgun (WGS) entry which is preliminary data.</text>
</comment>
<dbReference type="SUPFAM" id="SSF53448">
    <property type="entry name" value="Nucleotide-diphospho-sugar transferases"/>
    <property type="match status" value="1"/>
</dbReference>
<name>A0AA94EE91_9GAMM</name>
<proteinExistence type="predicted"/>
<gene>
    <name evidence="2" type="ORF">CWE23_12370</name>
</gene>
<dbReference type="AlphaFoldDB" id="A0AA94EE91"/>
<evidence type="ECO:0000259" key="1">
    <source>
        <dbReference type="Pfam" id="PF00535"/>
    </source>
</evidence>
<keyword evidence="3" id="KW-1185">Reference proteome</keyword>
<dbReference type="CDD" id="cd00761">
    <property type="entry name" value="Glyco_tranf_GTA_type"/>
    <property type="match status" value="1"/>
</dbReference>
<dbReference type="Proteomes" id="UP000286680">
    <property type="component" value="Unassembled WGS sequence"/>
</dbReference>
<organism evidence="2 3">
    <name type="scientific">Idiomarina aquatica</name>
    <dbReference type="NCBI Taxonomy" id="1327752"/>
    <lineage>
        <taxon>Bacteria</taxon>
        <taxon>Pseudomonadati</taxon>
        <taxon>Pseudomonadota</taxon>
        <taxon>Gammaproteobacteria</taxon>
        <taxon>Alteromonadales</taxon>
        <taxon>Idiomarinaceae</taxon>
        <taxon>Idiomarina</taxon>
    </lineage>
</organism>
<dbReference type="InterPro" id="IPR029044">
    <property type="entry name" value="Nucleotide-diphossugar_trans"/>
</dbReference>
<dbReference type="Pfam" id="PF00535">
    <property type="entry name" value="Glycos_transf_2"/>
    <property type="match status" value="1"/>
</dbReference>
<dbReference type="EMBL" id="PIPS01000004">
    <property type="protein sequence ID" value="RUO40389.1"/>
    <property type="molecule type" value="Genomic_DNA"/>
</dbReference>
<evidence type="ECO:0000313" key="2">
    <source>
        <dbReference type="EMBL" id="RUO40389.1"/>
    </source>
</evidence>